<evidence type="ECO:0000256" key="4">
    <source>
        <dbReference type="ARBA" id="ARBA00022519"/>
    </source>
</evidence>
<evidence type="ECO:0000256" key="9">
    <source>
        <dbReference type="SAM" id="Phobius"/>
    </source>
</evidence>
<comment type="caution">
    <text evidence="11">The sequence shown here is derived from an EMBL/GenBank/DDBJ whole genome shotgun (WGS) entry which is preliminary data.</text>
</comment>
<evidence type="ECO:0000256" key="3">
    <source>
        <dbReference type="ARBA" id="ARBA00022475"/>
    </source>
</evidence>
<gene>
    <name evidence="11" type="ORF">ACFQ3N_02680</name>
</gene>
<feature type="transmembrane region" description="Helical" evidence="9">
    <location>
        <begin position="82"/>
        <end position="105"/>
    </location>
</feature>
<evidence type="ECO:0000256" key="7">
    <source>
        <dbReference type="ARBA" id="ARBA00023136"/>
    </source>
</evidence>
<keyword evidence="4" id="KW-0997">Cell inner membrane</keyword>
<comment type="similarity">
    <text evidence="8">Belongs to the TRAP transporter small permease family.</text>
</comment>
<keyword evidence="7 9" id="KW-0472">Membrane</keyword>
<comment type="subcellular location">
    <subcellularLocation>
        <location evidence="1">Cell inner membrane</location>
        <topology evidence="1">Multi-pass membrane protein</topology>
    </subcellularLocation>
</comment>
<dbReference type="PANTHER" id="PTHR35011:SF2">
    <property type="entry name" value="2,3-DIKETO-L-GULONATE TRAP TRANSPORTER SMALL PERMEASE PROTEIN YIAM"/>
    <property type="match status" value="1"/>
</dbReference>
<proteinExistence type="inferred from homology"/>
<dbReference type="Pfam" id="PF04290">
    <property type="entry name" value="DctQ"/>
    <property type="match status" value="1"/>
</dbReference>
<keyword evidence="2" id="KW-0813">Transport</keyword>
<sequence length="160" mass="18140">MTKFEKVFLNISGILLAILALSVFYEVVSRYVFNNPTIWANEISIYLMQFIVFFTMGILLIEGKHIRVTFLIERLTGNARKAFEIIIVLLIFIFALVLIIYGYQFTGNAISHGMSSPTLLEIPLWIPYSFIPIGGFLLALATTCSIIKILATSYDKEDIM</sequence>
<dbReference type="PANTHER" id="PTHR35011">
    <property type="entry name" value="2,3-DIKETO-L-GULONATE TRAP TRANSPORTER SMALL PERMEASE PROTEIN YIAM"/>
    <property type="match status" value="1"/>
</dbReference>
<evidence type="ECO:0000313" key="11">
    <source>
        <dbReference type="EMBL" id="MFD1037330.1"/>
    </source>
</evidence>
<evidence type="ECO:0000256" key="1">
    <source>
        <dbReference type="ARBA" id="ARBA00004429"/>
    </source>
</evidence>
<evidence type="ECO:0000256" key="6">
    <source>
        <dbReference type="ARBA" id="ARBA00022989"/>
    </source>
</evidence>
<evidence type="ECO:0000259" key="10">
    <source>
        <dbReference type="Pfam" id="PF04290"/>
    </source>
</evidence>
<feature type="domain" description="Tripartite ATP-independent periplasmic transporters DctQ component" evidence="10">
    <location>
        <begin position="19"/>
        <end position="150"/>
    </location>
</feature>
<evidence type="ECO:0000256" key="5">
    <source>
        <dbReference type="ARBA" id="ARBA00022692"/>
    </source>
</evidence>
<keyword evidence="5 9" id="KW-0812">Transmembrane</keyword>
<dbReference type="InterPro" id="IPR007387">
    <property type="entry name" value="TRAP_DctQ"/>
</dbReference>
<feature type="transmembrane region" description="Helical" evidence="9">
    <location>
        <begin position="43"/>
        <end position="61"/>
    </location>
</feature>
<dbReference type="InterPro" id="IPR055348">
    <property type="entry name" value="DctQ"/>
</dbReference>
<evidence type="ECO:0000256" key="8">
    <source>
        <dbReference type="ARBA" id="ARBA00038436"/>
    </source>
</evidence>
<dbReference type="RefSeq" id="WP_390359290.1">
    <property type="nucleotide sequence ID" value="NZ_JBHTKJ010000007.1"/>
</dbReference>
<name>A0ABW3LK85_9BACI</name>
<evidence type="ECO:0000256" key="2">
    <source>
        <dbReference type="ARBA" id="ARBA00022448"/>
    </source>
</evidence>
<reference evidence="12" key="1">
    <citation type="journal article" date="2019" name="Int. J. Syst. Evol. Microbiol.">
        <title>The Global Catalogue of Microorganisms (GCM) 10K type strain sequencing project: providing services to taxonomists for standard genome sequencing and annotation.</title>
        <authorList>
            <consortium name="The Broad Institute Genomics Platform"/>
            <consortium name="The Broad Institute Genome Sequencing Center for Infectious Disease"/>
            <person name="Wu L."/>
            <person name="Ma J."/>
        </authorList>
    </citation>
    <scope>NUCLEOTIDE SEQUENCE [LARGE SCALE GENOMIC DNA]</scope>
    <source>
        <strain evidence="12">CCUG 56754</strain>
    </source>
</reference>
<keyword evidence="12" id="KW-1185">Reference proteome</keyword>
<keyword evidence="6 9" id="KW-1133">Transmembrane helix</keyword>
<dbReference type="Proteomes" id="UP001597040">
    <property type="component" value="Unassembled WGS sequence"/>
</dbReference>
<feature type="transmembrane region" description="Helical" evidence="9">
    <location>
        <begin position="125"/>
        <end position="151"/>
    </location>
</feature>
<keyword evidence="3" id="KW-1003">Cell membrane</keyword>
<evidence type="ECO:0000313" key="12">
    <source>
        <dbReference type="Proteomes" id="UP001597040"/>
    </source>
</evidence>
<accession>A0ABW3LK85</accession>
<organism evidence="11 12">
    <name type="scientific">Virgibacillus byunsanensis</name>
    <dbReference type="NCBI Taxonomy" id="570945"/>
    <lineage>
        <taxon>Bacteria</taxon>
        <taxon>Bacillati</taxon>
        <taxon>Bacillota</taxon>
        <taxon>Bacilli</taxon>
        <taxon>Bacillales</taxon>
        <taxon>Bacillaceae</taxon>
        <taxon>Virgibacillus</taxon>
    </lineage>
</organism>
<feature type="transmembrane region" description="Helical" evidence="9">
    <location>
        <begin position="7"/>
        <end position="28"/>
    </location>
</feature>
<dbReference type="EMBL" id="JBHTKJ010000007">
    <property type="protein sequence ID" value="MFD1037330.1"/>
    <property type="molecule type" value="Genomic_DNA"/>
</dbReference>
<protein>
    <submittedName>
        <fullName evidence="11">TRAP transporter small permease</fullName>
    </submittedName>
</protein>